<evidence type="ECO:0000313" key="2">
    <source>
        <dbReference type="EMBL" id="GAA0651852.1"/>
    </source>
</evidence>
<feature type="domain" description="RelE toxin-related" evidence="1">
    <location>
        <begin position="5"/>
        <end position="70"/>
    </location>
</feature>
<organism evidence="2 3">
    <name type="scientific">Salarchaeum japonicum</name>
    <dbReference type="NCBI Taxonomy" id="555573"/>
    <lineage>
        <taxon>Archaea</taxon>
        <taxon>Methanobacteriati</taxon>
        <taxon>Methanobacteriota</taxon>
        <taxon>Stenosarchaea group</taxon>
        <taxon>Halobacteria</taxon>
        <taxon>Halobacteriales</taxon>
        <taxon>Halobacteriaceae</taxon>
    </lineage>
</organism>
<dbReference type="GeneID" id="68573966"/>
<name>A0AAV3T1L3_9EURY</name>
<dbReference type="AlphaFoldDB" id="A0AAV3T1L3"/>
<evidence type="ECO:0000259" key="1">
    <source>
        <dbReference type="Pfam" id="PF26442"/>
    </source>
</evidence>
<keyword evidence="3" id="KW-1185">Reference proteome</keyword>
<sequence length="88" mass="9719">MNVAVTEHAEEKYLRRADALHLAPTIEDAWRQAHEIPGGGWLHGERARYDPTTRVVLPVRDGVIRTAIYAPTAKPAIRAAVEAAGWLP</sequence>
<dbReference type="RefSeq" id="WP_227260951.1">
    <property type="nucleotide sequence ID" value="NZ_BAAADU010000002.1"/>
</dbReference>
<dbReference type="Proteomes" id="UP001500194">
    <property type="component" value="Unassembled WGS sequence"/>
</dbReference>
<evidence type="ECO:0000313" key="3">
    <source>
        <dbReference type="Proteomes" id="UP001500194"/>
    </source>
</evidence>
<dbReference type="EMBL" id="BAAADU010000002">
    <property type="protein sequence ID" value="GAA0651852.1"/>
    <property type="molecule type" value="Genomic_DNA"/>
</dbReference>
<proteinExistence type="predicted"/>
<accession>A0AAV3T1L3</accession>
<protein>
    <recommendedName>
        <fullName evidence="1">RelE toxin-related domain-containing protein</fullName>
    </recommendedName>
</protein>
<dbReference type="Pfam" id="PF26442">
    <property type="entry name" value="Halo_toxin"/>
    <property type="match status" value="1"/>
</dbReference>
<dbReference type="InterPro" id="IPR058996">
    <property type="entry name" value="Toxin-rel_dom"/>
</dbReference>
<comment type="caution">
    <text evidence="2">The sequence shown here is derived from an EMBL/GenBank/DDBJ whole genome shotgun (WGS) entry which is preliminary data.</text>
</comment>
<gene>
    <name evidence="2" type="ORF">GCM10009019_13610</name>
</gene>
<reference evidence="2 3" key="1">
    <citation type="journal article" date="2019" name="Int. J. Syst. Evol. Microbiol.">
        <title>The Global Catalogue of Microorganisms (GCM) 10K type strain sequencing project: providing services to taxonomists for standard genome sequencing and annotation.</title>
        <authorList>
            <consortium name="The Broad Institute Genomics Platform"/>
            <consortium name="The Broad Institute Genome Sequencing Center for Infectious Disease"/>
            <person name="Wu L."/>
            <person name="Ma J."/>
        </authorList>
    </citation>
    <scope>NUCLEOTIDE SEQUENCE [LARGE SCALE GENOMIC DNA]</scope>
    <source>
        <strain evidence="2 3">JCM 16327</strain>
    </source>
</reference>